<dbReference type="InterPro" id="IPR026875">
    <property type="entry name" value="PHydrolase_assoc_dom"/>
</dbReference>
<dbReference type="PROSITE" id="PS51831">
    <property type="entry name" value="HD"/>
    <property type="match status" value="1"/>
</dbReference>
<sequence length="435" mass="48106">MAIRGPLAAYASDAGHSRGRLYPEAPSPTRSEFQRDRDRIIHCTAFRRLAHKTQVFVPLDGDHFRTRLTHTIEVGQIARALARALRCDEDLAEAVALAHDLGHTPFGHAGEGALEACMAPFGGFDHNAQALRVVTLLERRYARYDGLDLTWETLEGIVKHNGPLLKRDADPHPPFPHPKERAKLASRRTREGIASVASSSFETRLSGAPQDEEPAQTRKLSGYIAAFDATFPLDLSTFASVEAQAAAQADDIAYIGHDIDDGLRAELFSLDDIARTPFIAGVLAHVRDEHPGLERGRVIHELVRRVITAFVEDAIGESLRRLTRISPESADEARRAGEAIVRLSPPMAEAERDIKAFLFANMYRHEKVLGVWERARDAISRLFPAFFESPELMPAEWAAQAVALEDADRAVVVADYIAGMTDRYALNEVKRVFGG</sequence>
<feature type="domain" description="HD" evidence="4">
    <location>
        <begin position="67"/>
        <end position="255"/>
    </location>
</feature>
<dbReference type="InterPro" id="IPR006674">
    <property type="entry name" value="HD_domain"/>
</dbReference>
<organism evidence="5 6">
    <name type="scientific">Methylocystis rosea</name>
    <dbReference type="NCBI Taxonomy" id="173366"/>
    <lineage>
        <taxon>Bacteria</taxon>
        <taxon>Pseudomonadati</taxon>
        <taxon>Pseudomonadota</taxon>
        <taxon>Alphaproteobacteria</taxon>
        <taxon>Hyphomicrobiales</taxon>
        <taxon>Methylocystaceae</taxon>
        <taxon>Methylocystis</taxon>
    </lineage>
</organism>
<evidence type="ECO:0000313" key="6">
    <source>
        <dbReference type="Proteomes" id="UP000424673"/>
    </source>
</evidence>
<dbReference type="PANTHER" id="PTHR11373">
    <property type="entry name" value="DEOXYNUCLEOSIDE TRIPHOSPHATE TRIPHOSPHOHYDROLASE"/>
    <property type="match status" value="1"/>
</dbReference>
<evidence type="ECO:0000256" key="2">
    <source>
        <dbReference type="HAMAP-Rule" id="MF_01212"/>
    </source>
</evidence>
<reference evidence="6" key="1">
    <citation type="submission" date="2019-09" db="EMBL/GenBank/DDBJ databases">
        <title>Isolation and complete genome sequencing of Methylocystis species.</title>
        <authorList>
            <person name="Rumah B.L."/>
            <person name="Stead C.E."/>
            <person name="Stevens B.C."/>
            <person name="Minton N.P."/>
            <person name="Grosse-Honebrink A."/>
            <person name="Zhang Y."/>
        </authorList>
    </citation>
    <scope>NUCLEOTIDE SEQUENCE [LARGE SCALE GENOMIC DNA]</scope>
    <source>
        <strain evidence="6">BRCS1</strain>
    </source>
</reference>
<dbReference type="InterPro" id="IPR023023">
    <property type="entry name" value="dNTPase_2"/>
</dbReference>
<evidence type="ECO:0000256" key="1">
    <source>
        <dbReference type="ARBA" id="ARBA00022801"/>
    </source>
</evidence>
<dbReference type="EMBL" id="CP044328">
    <property type="protein sequence ID" value="QGM95495.1"/>
    <property type="molecule type" value="Genomic_DNA"/>
</dbReference>
<dbReference type="InterPro" id="IPR006261">
    <property type="entry name" value="dGTPase"/>
</dbReference>
<reference evidence="5 6" key="2">
    <citation type="journal article" date="2021" name="AMB Express">
        <title>Isolation and characterisation of Methylocystis spp. for poly-3-hydroxybutyrate production using waste methane feedstocks.</title>
        <authorList>
            <person name="Rumah B.L."/>
            <person name="Stead C.E."/>
            <person name="Claxton Stevens B.H."/>
            <person name="Minton N.P."/>
            <person name="Grosse-Honebrink A."/>
            <person name="Zhang Y."/>
        </authorList>
    </citation>
    <scope>NUCLEOTIDE SEQUENCE [LARGE SCALE GENOMIC DNA]</scope>
    <source>
        <strain evidence="5 6">BRCS1</strain>
    </source>
</reference>
<dbReference type="InterPro" id="IPR003607">
    <property type="entry name" value="HD/PDEase_dom"/>
</dbReference>
<dbReference type="NCBIfam" id="TIGR01353">
    <property type="entry name" value="dGTP_triPase"/>
    <property type="match status" value="1"/>
</dbReference>
<dbReference type="SMART" id="SM00471">
    <property type="entry name" value="HDc"/>
    <property type="match status" value="1"/>
</dbReference>
<gene>
    <name evidence="5" type="primary">dgt</name>
    <name evidence="5" type="ORF">F7D13_01275</name>
</gene>
<feature type="region of interest" description="Disordered" evidence="3">
    <location>
        <begin position="165"/>
        <end position="189"/>
    </location>
</feature>
<evidence type="ECO:0000259" key="4">
    <source>
        <dbReference type="PROSITE" id="PS51831"/>
    </source>
</evidence>
<name>A0ABX6EM96_9HYPH</name>
<dbReference type="PANTHER" id="PTHR11373:SF43">
    <property type="entry name" value="DEOXYGUANOSINETRIPHOSPHATE TRIPHOSPHOHYDROLASE-LIKE PROTEIN"/>
    <property type="match status" value="1"/>
</dbReference>
<dbReference type="HAMAP" id="MF_01212">
    <property type="entry name" value="dGTPase_type2"/>
    <property type="match status" value="1"/>
</dbReference>
<protein>
    <recommendedName>
        <fullName evidence="2">Deoxyguanosinetriphosphate triphosphohydrolase-like protein</fullName>
    </recommendedName>
</protein>
<keyword evidence="6" id="KW-1185">Reference proteome</keyword>
<dbReference type="Proteomes" id="UP000424673">
    <property type="component" value="Chromosome"/>
</dbReference>
<keyword evidence="1 2" id="KW-0378">Hydrolase</keyword>
<dbReference type="InterPro" id="IPR050135">
    <property type="entry name" value="dGTPase-like"/>
</dbReference>
<dbReference type="CDD" id="cd00077">
    <property type="entry name" value="HDc"/>
    <property type="match status" value="1"/>
</dbReference>
<evidence type="ECO:0000313" key="5">
    <source>
        <dbReference type="EMBL" id="QGM95495.1"/>
    </source>
</evidence>
<dbReference type="Gene3D" id="1.10.3210.10">
    <property type="entry name" value="Hypothetical protein af1432"/>
    <property type="match status" value="1"/>
</dbReference>
<proteinExistence type="inferred from homology"/>
<dbReference type="SUPFAM" id="SSF109604">
    <property type="entry name" value="HD-domain/PDEase-like"/>
    <property type="match status" value="1"/>
</dbReference>
<evidence type="ECO:0000256" key="3">
    <source>
        <dbReference type="SAM" id="MobiDB-lite"/>
    </source>
</evidence>
<dbReference type="Pfam" id="PF13286">
    <property type="entry name" value="HD_assoc"/>
    <property type="match status" value="1"/>
</dbReference>
<comment type="similarity">
    <text evidence="2">Belongs to the dGTPase family. Type 2 subfamily.</text>
</comment>
<dbReference type="Pfam" id="PF01966">
    <property type="entry name" value="HD"/>
    <property type="match status" value="1"/>
</dbReference>
<accession>A0ABX6EM96</accession>